<evidence type="ECO:0000259" key="3">
    <source>
        <dbReference type="Pfam" id="PF24758"/>
    </source>
</evidence>
<dbReference type="InterPro" id="IPR032675">
    <property type="entry name" value="LRR_dom_sf"/>
</dbReference>
<dbReference type="InterPro" id="IPR055302">
    <property type="entry name" value="F-box_dom-containing"/>
</dbReference>
<dbReference type="Gene3D" id="3.80.10.10">
    <property type="entry name" value="Ribonuclease Inhibitor"/>
    <property type="match status" value="1"/>
</dbReference>
<reference evidence="4" key="1">
    <citation type="submission" date="2023-07" db="EMBL/GenBank/DDBJ databases">
        <title>A chromosome-level genome assembly of Lolium multiflorum.</title>
        <authorList>
            <person name="Chen Y."/>
            <person name="Copetti D."/>
            <person name="Kolliker R."/>
            <person name="Studer B."/>
        </authorList>
    </citation>
    <scope>NUCLEOTIDE SEQUENCE</scope>
    <source>
        <strain evidence="4">02402/16</strain>
        <tissue evidence="4">Leaf</tissue>
    </source>
</reference>
<dbReference type="InterPro" id="IPR006566">
    <property type="entry name" value="FBD"/>
</dbReference>
<evidence type="ECO:0000313" key="4">
    <source>
        <dbReference type="EMBL" id="KAK1683803.1"/>
    </source>
</evidence>
<sequence>MEVAAEDRFSLLPDCLLGNIVSLLPIKEAARTMQLSRRWQLIWPSMPLDLDLYARDSVIPSDGRSISGILCSHRAGAPIRRFQASTRADETTAGWLQTLAQRRIDDSLDLTFALGGARQLLSLDLMAAWGLRLRYLDLTRCRLVDPHPRAPLALSRLHSLILADVKISETSLHRLIAACPALRLLRLLGVHDLHRLVPRSRTLAALQLVNLRVPLQEISFKNMPNVDSIALGNVNLWRLYPNIVSEATLPSKLATFHLTLPMLDSPCFTVMPRSSVPIVTVLVLNMKFSHGDEMSKAAGMLSLFPSLQHLRIWCLNFGSKDTPGAFGGPCWQPAHQADTIVCLREHLKHVKLLGYCGTRGEQQFAKFLMAGAKVLTDMQIVHATNWSYQSINDQRDLICSGGKASSKAQVNFKKNNSIEITRREVHNTVRQVRFI</sequence>
<dbReference type="PANTHER" id="PTHR32141:SF46">
    <property type="entry name" value="F-BOX DOMAIN-CONTAINING PROTEIN"/>
    <property type="match status" value="1"/>
</dbReference>
<accession>A0AAD8TL13</accession>
<dbReference type="Proteomes" id="UP001231189">
    <property type="component" value="Unassembled WGS sequence"/>
</dbReference>
<dbReference type="Pfam" id="PF24758">
    <property type="entry name" value="LRR_At5g56370"/>
    <property type="match status" value="1"/>
</dbReference>
<feature type="domain" description="FBD" evidence="2">
    <location>
        <begin position="339"/>
        <end position="380"/>
    </location>
</feature>
<evidence type="ECO:0000313" key="5">
    <source>
        <dbReference type="Proteomes" id="UP001231189"/>
    </source>
</evidence>
<name>A0AAD8TL13_LOLMU</name>
<feature type="domain" description="F-box/LRR-repeat protein 15/At3g58940/PEG3-like LRR" evidence="3">
    <location>
        <begin position="93"/>
        <end position="312"/>
    </location>
</feature>
<dbReference type="InterPro" id="IPR036047">
    <property type="entry name" value="F-box-like_dom_sf"/>
</dbReference>
<dbReference type="AlphaFoldDB" id="A0AAD8TL13"/>
<dbReference type="InterPro" id="IPR055411">
    <property type="entry name" value="LRR_FXL15/At3g58940/PEG3-like"/>
</dbReference>
<evidence type="ECO:0000259" key="1">
    <source>
        <dbReference type="Pfam" id="PF00646"/>
    </source>
</evidence>
<comment type="caution">
    <text evidence="4">The sequence shown here is derived from an EMBL/GenBank/DDBJ whole genome shotgun (WGS) entry which is preliminary data.</text>
</comment>
<organism evidence="4 5">
    <name type="scientific">Lolium multiflorum</name>
    <name type="common">Italian ryegrass</name>
    <name type="synonym">Lolium perenne subsp. multiflorum</name>
    <dbReference type="NCBI Taxonomy" id="4521"/>
    <lineage>
        <taxon>Eukaryota</taxon>
        <taxon>Viridiplantae</taxon>
        <taxon>Streptophyta</taxon>
        <taxon>Embryophyta</taxon>
        <taxon>Tracheophyta</taxon>
        <taxon>Spermatophyta</taxon>
        <taxon>Magnoliopsida</taxon>
        <taxon>Liliopsida</taxon>
        <taxon>Poales</taxon>
        <taxon>Poaceae</taxon>
        <taxon>BOP clade</taxon>
        <taxon>Pooideae</taxon>
        <taxon>Poodae</taxon>
        <taxon>Poeae</taxon>
        <taxon>Poeae Chloroplast Group 2 (Poeae type)</taxon>
        <taxon>Loliodinae</taxon>
        <taxon>Loliinae</taxon>
        <taxon>Lolium</taxon>
    </lineage>
</organism>
<dbReference type="SUPFAM" id="SSF81383">
    <property type="entry name" value="F-box domain"/>
    <property type="match status" value="1"/>
</dbReference>
<dbReference type="PANTHER" id="PTHR32141">
    <property type="match status" value="1"/>
</dbReference>
<evidence type="ECO:0000259" key="2">
    <source>
        <dbReference type="Pfam" id="PF08387"/>
    </source>
</evidence>
<proteinExistence type="predicted"/>
<evidence type="ECO:0008006" key="6">
    <source>
        <dbReference type="Google" id="ProtNLM"/>
    </source>
</evidence>
<dbReference type="Pfam" id="PF00646">
    <property type="entry name" value="F-box"/>
    <property type="match status" value="1"/>
</dbReference>
<dbReference type="SUPFAM" id="SSF52047">
    <property type="entry name" value="RNI-like"/>
    <property type="match status" value="1"/>
</dbReference>
<dbReference type="InterPro" id="IPR001810">
    <property type="entry name" value="F-box_dom"/>
</dbReference>
<keyword evidence="5" id="KW-1185">Reference proteome</keyword>
<protein>
    <recommendedName>
        <fullName evidence="6">F-box domain-containing protein</fullName>
    </recommendedName>
</protein>
<dbReference type="Pfam" id="PF08387">
    <property type="entry name" value="FBD"/>
    <property type="match status" value="1"/>
</dbReference>
<dbReference type="EMBL" id="JAUUTY010000002">
    <property type="protein sequence ID" value="KAK1683803.1"/>
    <property type="molecule type" value="Genomic_DNA"/>
</dbReference>
<feature type="domain" description="F-box" evidence="1">
    <location>
        <begin position="9"/>
        <end position="48"/>
    </location>
</feature>
<gene>
    <name evidence="4" type="ORF">QYE76_044651</name>
</gene>